<dbReference type="AlphaFoldDB" id="A0A8J3RHH7"/>
<dbReference type="Proteomes" id="UP000610966">
    <property type="component" value="Unassembled WGS sequence"/>
</dbReference>
<dbReference type="InterPro" id="IPR050707">
    <property type="entry name" value="HTH_MetabolicPath_Reg"/>
</dbReference>
<dbReference type="InterPro" id="IPR029016">
    <property type="entry name" value="GAF-like_dom_sf"/>
</dbReference>
<dbReference type="SUPFAM" id="SSF55781">
    <property type="entry name" value="GAF domain-like"/>
    <property type="match status" value="1"/>
</dbReference>
<feature type="domain" description="HTH iclR-type" evidence="4">
    <location>
        <begin position="14"/>
        <end position="74"/>
    </location>
</feature>
<comment type="caution">
    <text evidence="6">The sequence shown here is derived from an EMBL/GenBank/DDBJ whole genome shotgun (WGS) entry which is preliminary data.</text>
</comment>
<gene>
    <name evidence="6" type="ORF">Mth01_46710</name>
</gene>
<dbReference type="EMBL" id="BOOG01000051">
    <property type="protein sequence ID" value="GIH72418.1"/>
    <property type="molecule type" value="Genomic_DNA"/>
</dbReference>
<keyword evidence="2" id="KW-0238">DNA-binding</keyword>
<dbReference type="PANTHER" id="PTHR30136">
    <property type="entry name" value="HELIX-TURN-HELIX TRANSCRIPTIONAL REGULATOR, ICLR FAMILY"/>
    <property type="match status" value="1"/>
</dbReference>
<dbReference type="PANTHER" id="PTHR30136:SF35">
    <property type="entry name" value="HTH-TYPE TRANSCRIPTIONAL REGULATOR RV1719"/>
    <property type="match status" value="1"/>
</dbReference>
<sequence>MSHSIGTASVPYPIESVDNALRLLQLLHEHDELGVTAAARLLGVAPSTAHRLFAMLVFRGFAVQNARRTYEPVPDHLRRTRTEPALSDQAAVLRPLLTNVMRALDETVHFVVLRGTAAFFVEGVEAEHPLRVISRAGLTMPAHCTAAGKAMLGHLSPAEIDALYPRGLPDVYGPAPADLPTLKRQLASVRRAGFAVSREEHERSVVGTAVSLRDQEGRLRGALAVGVASARCPNSRLPELAQHLLDAAAAARPLLSQLGALRGGDTTRR</sequence>
<evidence type="ECO:0000259" key="4">
    <source>
        <dbReference type="PROSITE" id="PS51077"/>
    </source>
</evidence>
<accession>A0A8J3RHH7</accession>
<dbReference type="InterPro" id="IPR014757">
    <property type="entry name" value="Tscrpt_reg_IclR_C"/>
</dbReference>
<evidence type="ECO:0000256" key="2">
    <source>
        <dbReference type="ARBA" id="ARBA00023125"/>
    </source>
</evidence>
<evidence type="ECO:0008006" key="8">
    <source>
        <dbReference type="Google" id="ProtNLM"/>
    </source>
</evidence>
<proteinExistence type="predicted"/>
<dbReference type="Pfam" id="PF09339">
    <property type="entry name" value="HTH_IclR"/>
    <property type="match status" value="1"/>
</dbReference>
<dbReference type="Gene3D" id="1.10.10.10">
    <property type="entry name" value="Winged helix-like DNA-binding domain superfamily/Winged helix DNA-binding domain"/>
    <property type="match status" value="1"/>
</dbReference>
<dbReference type="Gene3D" id="3.30.450.40">
    <property type="match status" value="1"/>
</dbReference>
<keyword evidence="3" id="KW-0804">Transcription</keyword>
<evidence type="ECO:0000313" key="6">
    <source>
        <dbReference type="EMBL" id="GIH72418.1"/>
    </source>
</evidence>
<dbReference type="GO" id="GO:0003677">
    <property type="term" value="F:DNA binding"/>
    <property type="evidence" value="ECO:0007669"/>
    <property type="project" value="UniProtKB-KW"/>
</dbReference>
<keyword evidence="1" id="KW-0805">Transcription regulation</keyword>
<dbReference type="Pfam" id="PF01614">
    <property type="entry name" value="IclR_C"/>
    <property type="match status" value="1"/>
</dbReference>
<name>A0A8J3RHH7_9ACTN</name>
<dbReference type="InterPro" id="IPR036390">
    <property type="entry name" value="WH_DNA-bd_sf"/>
</dbReference>
<organism evidence="6 7">
    <name type="scientific">Sphaerimonospora thailandensis</name>
    <dbReference type="NCBI Taxonomy" id="795644"/>
    <lineage>
        <taxon>Bacteria</taxon>
        <taxon>Bacillati</taxon>
        <taxon>Actinomycetota</taxon>
        <taxon>Actinomycetes</taxon>
        <taxon>Streptosporangiales</taxon>
        <taxon>Streptosporangiaceae</taxon>
        <taxon>Sphaerimonospora</taxon>
    </lineage>
</organism>
<dbReference type="GO" id="GO:0045892">
    <property type="term" value="P:negative regulation of DNA-templated transcription"/>
    <property type="evidence" value="ECO:0007669"/>
    <property type="project" value="TreeGrafter"/>
</dbReference>
<protein>
    <recommendedName>
        <fullName evidence="8">IclR family transcriptional regulator</fullName>
    </recommendedName>
</protein>
<dbReference type="InterPro" id="IPR005471">
    <property type="entry name" value="Tscrpt_reg_IclR_N"/>
</dbReference>
<dbReference type="PROSITE" id="PS51078">
    <property type="entry name" value="ICLR_ED"/>
    <property type="match status" value="1"/>
</dbReference>
<evidence type="ECO:0000256" key="1">
    <source>
        <dbReference type="ARBA" id="ARBA00023015"/>
    </source>
</evidence>
<keyword evidence="7" id="KW-1185">Reference proteome</keyword>
<dbReference type="PROSITE" id="PS51077">
    <property type="entry name" value="HTH_ICLR"/>
    <property type="match status" value="1"/>
</dbReference>
<feature type="domain" description="IclR-ED" evidence="5">
    <location>
        <begin position="68"/>
        <end position="260"/>
    </location>
</feature>
<dbReference type="GO" id="GO:0003700">
    <property type="term" value="F:DNA-binding transcription factor activity"/>
    <property type="evidence" value="ECO:0007669"/>
    <property type="project" value="TreeGrafter"/>
</dbReference>
<reference evidence="6" key="1">
    <citation type="submission" date="2021-01" db="EMBL/GenBank/DDBJ databases">
        <title>Whole genome shotgun sequence of Sphaerimonospora thailandensis NBRC 107569.</title>
        <authorList>
            <person name="Komaki H."/>
            <person name="Tamura T."/>
        </authorList>
    </citation>
    <scope>NUCLEOTIDE SEQUENCE</scope>
    <source>
        <strain evidence="6">NBRC 107569</strain>
    </source>
</reference>
<dbReference type="InterPro" id="IPR036388">
    <property type="entry name" value="WH-like_DNA-bd_sf"/>
</dbReference>
<evidence type="ECO:0000256" key="3">
    <source>
        <dbReference type="ARBA" id="ARBA00023163"/>
    </source>
</evidence>
<evidence type="ECO:0000313" key="7">
    <source>
        <dbReference type="Proteomes" id="UP000610966"/>
    </source>
</evidence>
<evidence type="ECO:0000259" key="5">
    <source>
        <dbReference type="PROSITE" id="PS51078"/>
    </source>
</evidence>
<dbReference type="SUPFAM" id="SSF46785">
    <property type="entry name" value="Winged helix' DNA-binding domain"/>
    <property type="match status" value="1"/>
</dbReference>